<dbReference type="CDD" id="cd03505">
    <property type="entry name" value="Delta9-FADS-like"/>
    <property type="match status" value="1"/>
</dbReference>
<dbReference type="OrthoDB" id="10260134at2759"/>
<dbReference type="GO" id="GO:0005506">
    <property type="term" value="F:iron ion binding"/>
    <property type="evidence" value="ECO:0007669"/>
    <property type="project" value="TreeGrafter"/>
</dbReference>
<dbReference type="EMBL" id="VTPC01090144">
    <property type="protein sequence ID" value="KAF2884670.1"/>
    <property type="molecule type" value="Genomic_DNA"/>
</dbReference>
<evidence type="ECO:0000256" key="14">
    <source>
        <dbReference type="SAM" id="Phobius"/>
    </source>
</evidence>
<comment type="subcellular location">
    <subcellularLocation>
        <location evidence="1">Membrane</location>
        <topology evidence="1">Multi-pass membrane protein</topology>
    </subcellularLocation>
</comment>
<evidence type="ECO:0000256" key="3">
    <source>
        <dbReference type="ARBA" id="ARBA00022516"/>
    </source>
</evidence>
<feature type="transmembrane region" description="Helical" evidence="14">
    <location>
        <begin position="210"/>
        <end position="230"/>
    </location>
</feature>
<feature type="compositionally biased region" description="Polar residues" evidence="13">
    <location>
        <begin position="18"/>
        <end position="29"/>
    </location>
</feature>
<gene>
    <name evidence="16" type="ORF">ILUMI_21505</name>
</gene>
<evidence type="ECO:0000256" key="7">
    <source>
        <dbReference type="ARBA" id="ARBA00023002"/>
    </source>
</evidence>
<keyword evidence="8" id="KW-0408">Iron</keyword>
<feature type="transmembrane region" description="Helical" evidence="14">
    <location>
        <begin position="63"/>
        <end position="83"/>
    </location>
</feature>
<evidence type="ECO:0000256" key="1">
    <source>
        <dbReference type="ARBA" id="ARBA00004141"/>
    </source>
</evidence>
<dbReference type="PRINTS" id="PR00075">
    <property type="entry name" value="FACDDSATRASE"/>
</dbReference>
<dbReference type="InterPro" id="IPR015876">
    <property type="entry name" value="Acyl-CoA_DS"/>
</dbReference>
<keyword evidence="11 12" id="KW-0275">Fatty acid biosynthesis</keyword>
<feature type="transmembrane region" description="Helical" evidence="14">
    <location>
        <begin position="89"/>
        <end position="111"/>
    </location>
</feature>
<proteinExistence type="inferred from homology"/>
<feature type="region of interest" description="Disordered" evidence="13">
    <location>
        <begin position="18"/>
        <end position="43"/>
    </location>
</feature>
<dbReference type="GO" id="GO:0004768">
    <property type="term" value="F:stearoyl-CoA 9-desaturase activity"/>
    <property type="evidence" value="ECO:0007669"/>
    <property type="project" value="TreeGrafter"/>
</dbReference>
<evidence type="ECO:0000313" key="16">
    <source>
        <dbReference type="EMBL" id="KAF2884670.1"/>
    </source>
</evidence>
<evidence type="ECO:0000259" key="15">
    <source>
        <dbReference type="Pfam" id="PF00487"/>
    </source>
</evidence>
<dbReference type="GO" id="GO:0005789">
    <property type="term" value="C:endoplasmic reticulum membrane"/>
    <property type="evidence" value="ECO:0007669"/>
    <property type="project" value="TreeGrafter"/>
</dbReference>
<evidence type="ECO:0000256" key="10">
    <source>
        <dbReference type="ARBA" id="ARBA00023136"/>
    </source>
</evidence>
<reference evidence="16" key="1">
    <citation type="submission" date="2019-08" db="EMBL/GenBank/DDBJ databases">
        <title>The genome of the North American firefly Photinus pyralis.</title>
        <authorList>
            <consortium name="Photinus pyralis genome working group"/>
            <person name="Fallon T.R."/>
            <person name="Sander Lower S.E."/>
            <person name="Weng J.-K."/>
        </authorList>
    </citation>
    <scope>NUCLEOTIDE SEQUENCE</scope>
    <source>
        <strain evidence="16">TRF0915ILg1</strain>
        <tissue evidence="16">Whole body</tissue>
    </source>
</reference>
<dbReference type="PANTHER" id="PTHR11351:SF21">
    <property type="entry name" value="GH07782P"/>
    <property type="match status" value="1"/>
</dbReference>
<keyword evidence="5" id="KW-0276">Fatty acid metabolism</keyword>
<evidence type="ECO:0000256" key="2">
    <source>
        <dbReference type="ARBA" id="ARBA00009295"/>
    </source>
</evidence>
<evidence type="ECO:0000256" key="9">
    <source>
        <dbReference type="ARBA" id="ARBA00023098"/>
    </source>
</evidence>
<evidence type="ECO:0000256" key="8">
    <source>
        <dbReference type="ARBA" id="ARBA00023004"/>
    </source>
</evidence>
<comment type="domain">
    <text evidence="12">The histidine box domains are involved in binding the catalytic metal ions.</text>
</comment>
<dbReference type="AlphaFoldDB" id="A0A8K0FXW7"/>
<dbReference type="Proteomes" id="UP000801492">
    <property type="component" value="Unassembled WGS sequence"/>
</dbReference>
<name>A0A8K0FXW7_IGNLU</name>
<protein>
    <recommendedName>
        <fullName evidence="15">Fatty acid desaturase domain-containing protein</fullName>
    </recommendedName>
</protein>
<sequence length="376" mass="43131">MAPYTTVTTTLTTQEVPTIQSRNDSSSNKILRDNGKKDSSCSTQTQQEGYKTIIGTFGAELKWLNIISITILHAILCWSLVVFPYTEKYWLVVYGFCIGGLSGLGVTGGAHRLWCHRSFKAKLPLRIFLMLCFSLAAQNSLYDWVRDHRVHHRYTETEADPHNSKRGFFFAHVGWLMMKKHPEVLRRGKEVDMSDFLADPVAQFHQKHFVLLKLLFGFIIPTIIPPLIWGQDWYCSFLVVCVGRYALSLNFTWLVNSAAHLWGKKPYNKKISPAENLTVSILAMGEGWHNYHHTFPWDYKTAELGRYSVNLTAFWIDMFAKIGWAYDLKQPSEELVKRVIEKSGDGSHPIWGHVEVSENGELKLLDRDKNNLTKSD</sequence>
<evidence type="ECO:0000256" key="6">
    <source>
        <dbReference type="ARBA" id="ARBA00022989"/>
    </source>
</evidence>
<evidence type="ECO:0000256" key="4">
    <source>
        <dbReference type="ARBA" id="ARBA00022692"/>
    </source>
</evidence>
<keyword evidence="10 14" id="KW-0472">Membrane</keyword>
<organism evidence="16 17">
    <name type="scientific">Ignelater luminosus</name>
    <name type="common">Cucubano</name>
    <name type="synonym">Pyrophorus luminosus</name>
    <dbReference type="NCBI Taxonomy" id="2038154"/>
    <lineage>
        <taxon>Eukaryota</taxon>
        <taxon>Metazoa</taxon>
        <taxon>Ecdysozoa</taxon>
        <taxon>Arthropoda</taxon>
        <taxon>Hexapoda</taxon>
        <taxon>Insecta</taxon>
        <taxon>Pterygota</taxon>
        <taxon>Neoptera</taxon>
        <taxon>Endopterygota</taxon>
        <taxon>Coleoptera</taxon>
        <taxon>Polyphaga</taxon>
        <taxon>Elateriformia</taxon>
        <taxon>Elateroidea</taxon>
        <taxon>Elateridae</taxon>
        <taxon>Agrypninae</taxon>
        <taxon>Pyrophorini</taxon>
        <taxon>Ignelater</taxon>
    </lineage>
</organism>
<keyword evidence="17" id="KW-1185">Reference proteome</keyword>
<evidence type="ECO:0000256" key="12">
    <source>
        <dbReference type="RuleBase" id="RU000581"/>
    </source>
</evidence>
<keyword evidence="4 12" id="KW-0812">Transmembrane</keyword>
<evidence type="ECO:0000313" key="17">
    <source>
        <dbReference type="Proteomes" id="UP000801492"/>
    </source>
</evidence>
<feature type="transmembrane region" description="Helical" evidence="14">
    <location>
        <begin position="236"/>
        <end position="255"/>
    </location>
</feature>
<evidence type="ECO:0000256" key="11">
    <source>
        <dbReference type="ARBA" id="ARBA00023160"/>
    </source>
</evidence>
<dbReference type="GO" id="GO:0006636">
    <property type="term" value="P:unsaturated fatty acid biosynthetic process"/>
    <property type="evidence" value="ECO:0007669"/>
    <property type="project" value="TreeGrafter"/>
</dbReference>
<dbReference type="PANTHER" id="PTHR11351">
    <property type="entry name" value="ACYL-COA DESATURASE"/>
    <property type="match status" value="1"/>
</dbReference>
<keyword evidence="7 12" id="KW-0560">Oxidoreductase</keyword>
<feature type="domain" description="Fatty acid desaturase" evidence="15">
    <location>
        <begin position="90"/>
        <end position="296"/>
    </location>
</feature>
<dbReference type="Pfam" id="PF00487">
    <property type="entry name" value="FA_desaturase"/>
    <property type="match status" value="1"/>
</dbReference>
<keyword evidence="9" id="KW-0443">Lipid metabolism</keyword>
<keyword evidence="3 12" id="KW-0444">Lipid biosynthesis</keyword>
<comment type="caution">
    <text evidence="16">The sequence shown here is derived from an EMBL/GenBank/DDBJ whole genome shotgun (WGS) entry which is preliminary data.</text>
</comment>
<comment type="similarity">
    <text evidence="2 12">Belongs to the fatty acid desaturase type 1 family.</text>
</comment>
<dbReference type="InterPro" id="IPR005804">
    <property type="entry name" value="FA_desaturase_dom"/>
</dbReference>
<feature type="compositionally biased region" description="Basic and acidic residues" evidence="13">
    <location>
        <begin position="30"/>
        <end position="39"/>
    </location>
</feature>
<comment type="cofactor">
    <cofactor evidence="12">
        <name>Fe(2+)</name>
        <dbReference type="ChEBI" id="CHEBI:29033"/>
    </cofactor>
</comment>
<accession>A0A8K0FXW7</accession>
<evidence type="ECO:0000256" key="5">
    <source>
        <dbReference type="ARBA" id="ARBA00022832"/>
    </source>
</evidence>
<keyword evidence="6 14" id="KW-1133">Transmembrane helix</keyword>
<evidence type="ECO:0000256" key="13">
    <source>
        <dbReference type="SAM" id="MobiDB-lite"/>
    </source>
</evidence>